<reference evidence="2 3" key="1">
    <citation type="submission" date="2022-01" db="EMBL/GenBank/DDBJ databases">
        <authorList>
            <person name="Riesco R."/>
            <person name="Trujillo M.E."/>
        </authorList>
    </citation>
    <scope>NUCLEOTIDE SEQUENCE [LARGE SCALE GENOMIC DNA]</scope>
    <source>
        <strain evidence="2 3">NIE79</strain>
    </source>
</reference>
<dbReference type="Gene3D" id="3.50.50.60">
    <property type="entry name" value="FAD/NAD(P)-binding domain"/>
    <property type="match status" value="2"/>
</dbReference>
<dbReference type="RefSeq" id="WP_238676970.1">
    <property type="nucleotide sequence ID" value="NZ_JAKKFD010000002.1"/>
</dbReference>
<dbReference type="PANTHER" id="PTHR42877:SF4">
    <property type="entry name" value="FAD_NAD(P)-BINDING DOMAIN-CONTAINING PROTEIN-RELATED"/>
    <property type="match status" value="1"/>
</dbReference>
<gene>
    <name evidence="2" type="ORF">NIE79_001684</name>
</gene>
<evidence type="ECO:0000259" key="1">
    <source>
        <dbReference type="Pfam" id="PF16170"/>
    </source>
</evidence>
<comment type="caution">
    <text evidence="2">The sequence shown here is derived from an EMBL/GenBank/DDBJ whole genome shotgun (WGS) entry which is preliminary data.</text>
</comment>
<organism evidence="2 3">
    <name type="scientific">Micromonospora trifolii</name>
    <dbReference type="NCBI Taxonomy" id="2911208"/>
    <lineage>
        <taxon>Bacteria</taxon>
        <taxon>Bacillati</taxon>
        <taxon>Actinomycetota</taxon>
        <taxon>Actinomycetes</taxon>
        <taxon>Micromonosporales</taxon>
        <taxon>Micromonosporaceae</taxon>
        <taxon>Micromonospora</taxon>
    </lineage>
</organism>
<dbReference type="InterPro" id="IPR051209">
    <property type="entry name" value="FAD-bind_Monooxygenase_sf"/>
</dbReference>
<dbReference type="PANTHER" id="PTHR42877">
    <property type="entry name" value="L-ORNITHINE N(5)-MONOOXYGENASE-RELATED"/>
    <property type="match status" value="1"/>
</dbReference>
<proteinExistence type="predicted"/>
<dbReference type="PRINTS" id="PR00411">
    <property type="entry name" value="PNDRDTASEI"/>
</dbReference>
<dbReference type="InterPro" id="IPR032371">
    <property type="entry name" value="DUF4873"/>
</dbReference>
<dbReference type="InterPro" id="IPR036188">
    <property type="entry name" value="FAD/NAD-bd_sf"/>
</dbReference>
<evidence type="ECO:0000313" key="2">
    <source>
        <dbReference type="EMBL" id="MCG5441557.1"/>
    </source>
</evidence>
<dbReference type="Pfam" id="PF13738">
    <property type="entry name" value="Pyr_redox_3"/>
    <property type="match status" value="1"/>
</dbReference>
<dbReference type="PRINTS" id="PR00368">
    <property type="entry name" value="FADPNR"/>
</dbReference>
<keyword evidence="3" id="KW-1185">Reference proteome</keyword>
<sequence length="597" mass="66288">MSYHGPAGVEGTTVRVHLSGRWEPVDGRFHWGGRIEPEPRVAHLLRSGRRDVEVCIADRVRAARLAEVDPWGGVRITGVGDPPWPPVADPTRAPELTEEWMETDVAIIGAGFGGLGAAIRLQRAGFTDFLVFDRGEDVGGTWRDNSYPGCACDVPSHLYSFSFAPNPGWSNTFSSQPEIWDYLRGCVDRFGIRPRLRLRHEVREAKWDDQRQRWLLRTSGGDHSARVLICAAGPLSDPAIPDLPGLDEFTGTVFHSARWRHDHDLTGRRVAVIGTGASAVQFVPQIQPTVEKLTLFQRTPAWIMPRLSRRISAVEQAAFRTVPGAQRAARAGLYLVRESMGLGFLHPAVNRLASRLSVRTLRRQVPDPHLRDKLTPRYAMGCKRVLISNDYWPSLTRPNVDVVTAGIARIVPDGLVTDDDVHHRADTIILGTGFHVTDSPVVRRIHGRGGRSLGDAWTPSMRAYRGTTIAGFPNLFFLLGPNTGLGHTSVVLMIEAQLHLVLAALRHMRATGIQAIEPTAQAQRRWTERVEQKMAGTVWQTGCSSWYLDATGRNTTIWPGFATSFRMRLRRFRPADYQVASTGGTPNEAEREHADAV</sequence>
<dbReference type="Proteomes" id="UP001201629">
    <property type="component" value="Unassembled WGS sequence"/>
</dbReference>
<dbReference type="Pfam" id="PF16170">
    <property type="entry name" value="DUF4873"/>
    <property type="match status" value="1"/>
</dbReference>
<evidence type="ECO:0000313" key="3">
    <source>
        <dbReference type="Proteomes" id="UP001201629"/>
    </source>
</evidence>
<dbReference type="SUPFAM" id="SSF51905">
    <property type="entry name" value="FAD/NAD(P)-binding domain"/>
    <property type="match status" value="2"/>
</dbReference>
<protein>
    <submittedName>
        <fullName evidence="2">DUF4873 domain-containing protein</fullName>
    </submittedName>
</protein>
<name>A0ABS9MV39_9ACTN</name>
<dbReference type="EMBL" id="JAKKFD010000002">
    <property type="protein sequence ID" value="MCG5441557.1"/>
    <property type="molecule type" value="Genomic_DNA"/>
</dbReference>
<accession>A0ABS9MV39</accession>
<feature type="domain" description="DUF4873" evidence="1">
    <location>
        <begin position="3"/>
        <end position="85"/>
    </location>
</feature>